<dbReference type="SUPFAM" id="SSF47576">
    <property type="entry name" value="Calponin-homology domain, CH-domain"/>
    <property type="match status" value="1"/>
</dbReference>
<evidence type="ECO:0000256" key="2">
    <source>
        <dbReference type="ARBA" id="ARBA00022553"/>
    </source>
</evidence>
<dbReference type="SMART" id="SM00033">
    <property type="entry name" value="CH"/>
    <property type="match status" value="1"/>
</dbReference>
<dbReference type="InterPro" id="IPR050540">
    <property type="entry name" value="F-actin_Monoox_Mical"/>
</dbReference>
<dbReference type="CTD" id="23301"/>
<feature type="compositionally biased region" description="Polar residues" evidence="5">
    <location>
        <begin position="626"/>
        <end position="639"/>
    </location>
</feature>
<evidence type="ECO:0000259" key="8">
    <source>
        <dbReference type="PROSITE" id="PS51848"/>
    </source>
</evidence>
<dbReference type="GeneID" id="100743899"/>
<dbReference type="PANTHER" id="PTHR23167">
    <property type="entry name" value="CALPONIN HOMOLOGY DOMAIN-CONTAINING PROTEIN DDB_G0272472-RELATED"/>
    <property type="match status" value="1"/>
</dbReference>
<evidence type="ECO:0000256" key="1">
    <source>
        <dbReference type="ARBA" id="ARBA00004177"/>
    </source>
</evidence>
<dbReference type="InterPro" id="IPR019448">
    <property type="entry name" value="NT-C2"/>
</dbReference>
<feature type="domain" description="BMERB" evidence="8">
    <location>
        <begin position="680"/>
        <end position="843"/>
    </location>
</feature>
<keyword evidence="4" id="KW-0175">Coiled coil</keyword>
<dbReference type="AlphaFoldDB" id="A0A6P3USE8"/>
<dbReference type="SMART" id="SM01203">
    <property type="entry name" value="DUF3585"/>
    <property type="match status" value="1"/>
</dbReference>
<dbReference type="PANTHER" id="PTHR23167:SF46">
    <property type="entry name" value="EPS15 HOMOLOGY DOMAIN CONTAINING PROTEIN-BINDING PROTEIN 1, ISOFORM F"/>
    <property type="match status" value="1"/>
</dbReference>
<evidence type="ECO:0000259" key="6">
    <source>
        <dbReference type="PROSITE" id="PS50021"/>
    </source>
</evidence>
<evidence type="ECO:0000256" key="5">
    <source>
        <dbReference type="SAM" id="MobiDB-lite"/>
    </source>
</evidence>
<dbReference type="InterPro" id="IPR036872">
    <property type="entry name" value="CH_dom_sf"/>
</dbReference>
<dbReference type="GO" id="GO:0005768">
    <property type="term" value="C:endosome"/>
    <property type="evidence" value="ECO:0007669"/>
    <property type="project" value="UniProtKB-SubCell"/>
</dbReference>
<dbReference type="PROSITE" id="PS51840">
    <property type="entry name" value="C2_NT"/>
    <property type="match status" value="1"/>
</dbReference>
<feature type="compositionally biased region" description="Polar residues" evidence="5">
    <location>
        <begin position="607"/>
        <end position="616"/>
    </location>
</feature>
<accession>A0A6P3USE8</accession>
<evidence type="ECO:0000259" key="7">
    <source>
        <dbReference type="PROSITE" id="PS51840"/>
    </source>
</evidence>
<feature type="region of interest" description="Disordered" evidence="5">
    <location>
        <begin position="463"/>
        <end position="490"/>
    </location>
</feature>
<feature type="compositionally biased region" description="Basic and acidic residues" evidence="5">
    <location>
        <begin position="463"/>
        <end position="477"/>
    </location>
</feature>
<keyword evidence="3" id="KW-0967">Endosome</keyword>
<feature type="domain" description="C2 NT-type" evidence="7">
    <location>
        <begin position="8"/>
        <end position="158"/>
    </location>
</feature>
<proteinExistence type="predicted"/>
<feature type="domain" description="Calponin-homology (CH)" evidence="6">
    <location>
        <begin position="312"/>
        <end position="417"/>
    </location>
</feature>
<feature type="region of interest" description="Disordered" evidence="5">
    <location>
        <begin position="541"/>
        <end position="590"/>
    </location>
</feature>
<dbReference type="Proteomes" id="UP000515180">
    <property type="component" value="Unplaced"/>
</dbReference>
<evidence type="ECO:0000256" key="4">
    <source>
        <dbReference type="ARBA" id="ARBA00023054"/>
    </source>
</evidence>
<dbReference type="PROSITE" id="PS51848">
    <property type="entry name" value="BMERB"/>
    <property type="match status" value="1"/>
</dbReference>
<dbReference type="PROSITE" id="PS50021">
    <property type="entry name" value="CH"/>
    <property type="match status" value="1"/>
</dbReference>
<dbReference type="RefSeq" id="XP_012240217.1">
    <property type="nucleotide sequence ID" value="XM_012384794.3"/>
</dbReference>
<keyword evidence="9" id="KW-1185">Reference proteome</keyword>
<keyword evidence="2" id="KW-0597">Phosphoprotein</keyword>
<dbReference type="Pfam" id="PF10358">
    <property type="entry name" value="NT-C2"/>
    <property type="match status" value="1"/>
</dbReference>
<evidence type="ECO:0000313" key="10">
    <source>
        <dbReference type="RefSeq" id="XP_012240217.1"/>
    </source>
</evidence>
<organism evidence="9 10">
    <name type="scientific">Bombus impatiens</name>
    <name type="common">Bumblebee</name>
    <dbReference type="NCBI Taxonomy" id="132113"/>
    <lineage>
        <taxon>Eukaryota</taxon>
        <taxon>Metazoa</taxon>
        <taxon>Ecdysozoa</taxon>
        <taxon>Arthropoda</taxon>
        <taxon>Hexapoda</taxon>
        <taxon>Insecta</taxon>
        <taxon>Pterygota</taxon>
        <taxon>Neoptera</taxon>
        <taxon>Endopterygota</taxon>
        <taxon>Hymenoptera</taxon>
        <taxon>Apocrita</taxon>
        <taxon>Aculeata</taxon>
        <taxon>Apoidea</taxon>
        <taxon>Anthophila</taxon>
        <taxon>Apidae</taxon>
        <taxon>Bombus</taxon>
        <taxon>Pyrobombus</taxon>
    </lineage>
</organism>
<dbReference type="Gene3D" id="1.10.418.10">
    <property type="entry name" value="Calponin-like domain"/>
    <property type="match status" value="1"/>
</dbReference>
<feature type="compositionally biased region" description="Polar residues" evidence="5">
    <location>
        <begin position="564"/>
        <end position="581"/>
    </location>
</feature>
<feature type="compositionally biased region" description="Polar residues" evidence="5">
    <location>
        <begin position="647"/>
        <end position="657"/>
    </location>
</feature>
<dbReference type="Pfam" id="PF12130">
    <property type="entry name" value="bMERB_dom"/>
    <property type="match status" value="1"/>
</dbReference>
<evidence type="ECO:0000256" key="3">
    <source>
        <dbReference type="ARBA" id="ARBA00022753"/>
    </source>
</evidence>
<name>A0A6P3USE8_BOMIM</name>
<comment type="subcellular location">
    <subcellularLocation>
        <location evidence="1">Endosome</location>
    </subcellularLocation>
</comment>
<sequence>MSSVWKRLQRVNKRAAKFQFTVSYHEVSLETTTKWKPNKLSVVWTRRSRRVSSEPLDWEPSLSDPLKGVISWAVPDNHTVSVTLFKDPRTHELEDKDWTFVIEDVSSTGKRRHVAATNINMKKYATLESSQQQLKLDLKPTSKKIVSAALECTLSCVFLREGKATDEDMQSMASLMSVNNNSDIAPLDDFDNEDIPEDVEEVSGKNIDEILDISAQLDLMTSSLTESELPSTPISVASLSKDDTTPVNDGDHIMRDVSLSGIGDSFKEKSPLKDTITVENNKNIEHSALVRLPLQPLELKKNDANIPRLKEITPGQDLLEWCKEVTKDYTGVKVTNLTTSWRNGMAFCSIIHHFRPDLIDIDSLLPHDVKGNCKKAFDAGEALGIPRVIEPADMDILTVPDKLAVMTYLYQLRAHFTGHELEVHQIGKTTDESSYMIGRFNTDNNSDVSVQLFGQEIINLRKKDQMEHKNNKTDSNRRSNPFDNKKEDINIDSLKNKLHLSLNMENQDHDQCNKDKSPSSVKDVKDIILASSKSILEKVLSPTKEKYSSREKDSVNVCERGNRTEYQSVSSPQGEQRSQHSQNDDERQQQLRERARRLIAEVKMGVNVTSNQINDDNNSERRSIDDQNNSPRRSITPSTPGDKFSSKSEYNGNTLGTSNVIDAEKKTGSPLFSFSKIIERISPDKTSPDGTSYTLRGLGKDMTSYIQNELEALEREQNQIDIQAGKLEKQLRAAMESDNEDETERLMSLWFTLVNKKNALLRRQMQLNILEKEDDLERRFELLNRELRSILAVEEWRKTPEQKMRENLLLEELVSIVNKRDELVHHLDTQERAIEDDDEIERNLSRAGLAQRNKNCMIQ</sequence>
<gene>
    <name evidence="10" type="primary">LOC100743899</name>
</gene>
<protein>
    <submittedName>
        <fullName evidence="10">EH domain-binding protein 1 isoform X4</fullName>
    </submittedName>
</protein>
<feature type="compositionally biased region" description="Basic and acidic residues" evidence="5">
    <location>
        <begin position="543"/>
        <end position="554"/>
    </location>
</feature>
<dbReference type="CDD" id="cd21198">
    <property type="entry name" value="CH_EHBP"/>
    <property type="match status" value="1"/>
</dbReference>
<dbReference type="Pfam" id="PF00307">
    <property type="entry name" value="CH"/>
    <property type="match status" value="1"/>
</dbReference>
<dbReference type="FunFam" id="1.10.418.10:FF:000023">
    <property type="entry name" value="EH domain-binding protein 1 isoform X1"/>
    <property type="match status" value="1"/>
</dbReference>
<dbReference type="OrthoDB" id="5972258at2759"/>
<reference evidence="10" key="1">
    <citation type="submission" date="2025-08" db="UniProtKB">
        <authorList>
            <consortium name="RefSeq"/>
        </authorList>
    </citation>
    <scope>IDENTIFICATION</scope>
</reference>
<evidence type="ECO:0000313" key="9">
    <source>
        <dbReference type="Proteomes" id="UP000515180"/>
    </source>
</evidence>
<feature type="region of interest" description="Disordered" evidence="5">
    <location>
        <begin position="607"/>
        <end position="657"/>
    </location>
</feature>
<dbReference type="InterPro" id="IPR001715">
    <property type="entry name" value="CH_dom"/>
</dbReference>
<dbReference type="InterPro" id="IPR022735">
    <property type="entry name" value="bMERB_dom"/>
</dbReference>